<dbReference type="SUPFAM" id="SSF52047">
    <property type="entry name" value="RNI-like"/>
    <property type="match status" value="1"/>
</dbReference>
<dbReference type="CDD" id="cd07302">
    <property type="entry name" value="CHD"/>
    <property type="match status" value="1"/>
</dbReference>
<dbReference type="PROSITE" id="PS50125">
    <property type="entry name" value="GUANYLATE_CYCLASE_2"/>
    <property type="match status" value="1"/>
</dbReference>
<dbReference type="GO" id="GO:0046872">
    <property type="term" value="F:metal ion binding"/>
    <property type="evidence" value="ECO:0007669"/>
    <property type="project" value="UniProtKB-KW"/>
</dbReference>
<keyword evidence="3" id="KW-0677">Repeat</keyword>
<dbReference type="InterPro" id="IPR032675">
    <property type="entry name" value="LRR_dom_sf"/>
</dbReference>
<dbReference type="Pfam" id="PF13855">
    <property type="entry name" value="LRR_8"/>
    <property type="match status" value="2"/>
</dbReference>
<dbReference type="GO" id="GO:0005737">
    <property type="term" value="C:cytoplasm"/>
    <property type="evidence" value="ECO:0007669"/>
    <property type="project" value="TreeGrafter"/>
</dbReference>
<keyword evidence="7" id="KW-1185">Reference proteome</keyword>
<feature type="domain" description="Guanylate cyclase" evidence="4">
    <location>
        <begin position="1122"/>
        <end position="1258"/>
    </location>
</feature>
<gene>
    <name evidence="6" type="ORF">BDN70DRAFT_808975</name>
</gene>
<dbReference type="InterPro" id="IPR001932">
    <property type="entry name" value="PPM-type_phosphatase-like_dom"/>
</dbReference>
<evidence type="ECO:0000259" key="5">
    <source>
        <dbReference type="PROSITE" id="PS51746"/>
    </source>
</evidence>
<dbReference type="PROSITE" id="PS51746">
    <property type="entry name" value="PPM_2"/>
    <property type="match status" value="1"/>
</dbReference>
<evidence type="ECO:0000259" key="4">
    <source>
        <dbReference type="PROSITE" id="PS50125"/>
    </source>
</evidence>
<dbReference type="GO" id="GO:0035556">
    <property type="term" value="P:intracellular signal transduction"/>
    <property type="evidence" value="ECO:0007669"/>
    <property type="project" value="InterPro"/>
</dbReference>
<protein>
    <submittedName>
        <fullName evidence="6">Adenylate cyclase</fullName>
    </submittedName>
</protein>
<dbReference type="SUPFAM" id="SSF81606">
    <property type="entry name" value="PP2C-like"/>
    <property type="match status" value="1"/>
</dbReference>
<comment type="caution">
    <text evidence="6">The sequence shown here is derived from an EMBL/GenBank/DDBJ whole genome shotgun (WGS) entry which is preliminary data.</text>
</comment>
<evidence type="ECO:0000313" key="6">
    <source>
        <dbReference type="EMBL" id="KAF9478381.1"/>
    </source>
</evidence>
<dbReference type="SUPFAM" id="SSF52058">
    <property type="entry name" value="L domain-like"/>
    <property type="match status" value="1"/>
</dbReference>
<dbReference type="SMART" id="SM00044">
    <property type="entry name" value="CYCc"/>
    <property type="match status" value="1"/>
</dbReference>
<accession>A0A9P5Z2Q4</accession>
<dbReference type="Pfam" id="PF13516">
    <property type="entry name" value="LRR_6"/>
    <property type="match status" value="1"/>
</dbReference>
<dbReference type="Gene3D" id="3.60.40.10">
    <property type="entry name" value="PPM-type phosphatase domain"/>
    <property type="match status" value="1"/>
</dbReference>
<dbReference type="Pfam" id="PF23010">
    <property type="entry name" value="RA_3"/>
    <property type="match status" value="1"/>
</dbReference>
<dbReference type="EMBL" id="MU155236">
    <property type="protein sequence ID" value="KAF9478381.1"/>
    <property type="molecule type" value="Genomic_DNA"/>
</dbReference>
<dbReference type="PANTHER" id="PTHR48051:SF1">
    <property type="entry name" value="RAS SUPPRESSOR PROTEIN 1"/>
    <property type="match status" value="1"/>
</dbReference>
<evidence type="ECO:0000256" key="2">
    <source>
        <dbReference type="ARBA" id="ARBA00022723"/>
    </source>
</evidence>
<feature type="domain" description="PPM-type phosphatase" evidence="5">
    <location>
        <begin position="783"/>
        <end position="1075"/>
    </location>
</feature>
<dbReference type="GO" id="GO:0009190">
    <property type="term" value="P:cyclic nucleotide biosynthetic process"/>
    <property type="evidence" value="ECO:0007669"/>
    <property type="project" value="InterPro"/>
</dbReference>
<evidence type="ECO:0000256" key="1">
    <source>
        <dbReference type="ARBA" id="ARBA00022614"/>
    </source>
</evidence>
<dbReference type="InterPro" id="IPR001054">
    <property type="entry name" value="A/G_cyclase"/>
</dbReference>
<dbReference type="SMART" id="SM00364">
    <property type="entry name" value="LRR_BAC"/>
    <property type="match status" value="11"/>
</dbReference>
<dbReference type="InterPro" id="IPR003591">
    <property type="entry name" value="Leu-rich_rpt_typical-subtyp"/>
</dbReference>
<dbReference type="Pfam" id="PF00211">
    <property type="entry name" value="Guanylate_cyc"/>
    <property type="match status" value="1"/>
</dbReference>
<dbReference type="PANTHER" id="PTHR48051">
    <property type="match status" value="1"/>
</dbReference>
<dbReference type="Gene3D" id="3.30.70.1230">
    <property type="entry name" value="Nucleotide cyclase"/>
    <property type="match status" value="1"/>
</dbReference>
<evidence type="ECO:0000256" key="3">
    <source>
        <dbReference type="ARBA" id="ARBA00022737"/>
    </source>
</evidence>
<dbReference type="InterPro" id="IPR001611">
    <property type="entry name" value="Leu-rich_rpt"/>
</dbReference>
<dbReference type="InterPro" id="IPR029787">
    <property type="entry name" value="Nucleotide_cyclase"/>
</dbReference>
<organism evidence="6 7">
    <name type="scientific">Pholiota conissans</name>
    <dbReference type="NCBI Taxonomy" id="109636"/>
    <lineage>
        <taxon>Eukaryota</taxon>
        <taxon>Fungi</taxon>
        <taxon>Dikarya</taxon>
        <taxon>Basidiomycota</taxon>
        <taxon>Agaricomycotina</taxon>
        <taxon>Agaricomycetes</taxon>
        <taxon>Agaricomycetidae</taxon>
        <taxon>Agaricales</taxon>
        <taxon>Agaricineae</taxon>
        <taxon>Strophariaceae</taxon>
        <taxon>Pholiota</taxon>
    </lineage>
</organism>
<reference evidence="6" key="1">
    <citation type="submission" date="2020-11" db="EMBL/GenBank/DDBJ databases">
        <authorList>
            <consortium name="DOE Joint Genome Institute"/>
            <person name="Ahrendt S."/>
            <person name="Riley R."/>
            <person name="Andreopoulos W."/>
            <person name="Labutti K."/>
            <person name="Pangilinan J."/>
            <person name="Ruiz-Duenas F.J."/>
            <person name="Barrasa J.M."/>
            <person name="Sanchez-Garcia M."/>
            <person name="Camarero S."/>
            <person name="Miyauchi S."/>
            <person name="Serrano A."/>
            <person name="Linde D."/>
            <person name="Babiker R."/>
            <person name="Drula E."/>
            <person name="Ayuso-Fernandez I."/>
            <person name="Pacheco R."/>
            <person name="Padilla G."/>
            <person name="Ferreira P."/>
            <person name="Barriuso J."/>
            <person name="Kellner H."/>
            <person name="Castanera R."/>
            <person name="Alfaro M."/>
            <person name="Ramirez L."/>
            <person name="Pisabarro A.G."/>
            <person name="Kuo A."/>
            <person name="Tritt A."/>
            <person name="Lipzen A."/>
            <person name="He G."/>
            <person name="Yan M."/>
            <person name="Ng V."/>
            <person name="Cullen D."/>
            <person name="Martin F."/>
            <person name="Rosso M.-N."/>
            <person name="Henrissat B."/>
            <person name="Hibbett D."/>
            <person name="Martinez A.T."/>
            <person name="Grigoriev I.V."/>
        </authorList>
    </citation>
    <scope>NUCLEOTIDE SEQUENCE</scope>
    <source>
        <strain evidence="6">CIRM-BRFM 674</strain>
    </source>
</reference>
<keyword evidence="2" id="KW-0479">Metal-binding</keyword>
<keyword evidence="1" id="KW-0433">Leucine-rich repeat</keyword>
<proteinExistence type="predicted"/>
<dbReference type="PROSITE" id="PS51450">
    <property type="entry name" value="LRR"/>
    <property type="match status" value="4"/>
</dbReference>
<sequence>MVPLNNGNAKTRTDDRVRRRARNVASVSFANSSISGLGKGSLSRLRSQPPPGATYRMRMYTPNSAYHVIAIDLETTVASLTAKVSRKIEQTNGRVYLYLKEQGRERILGPNERPAAIVKLRTEQAGYDYEDGLHLLGIENLNILLKFVYKAQHLTGEEQINLLNYEVVDLTGQSLRVIPLGLYKYADQIVFLKLDRNPMIEIPLDFIQSCTLLRDLRMSHMSMKKVPQNIRHSTSLHCLDISCNSIRDLEDAILDPIPHLSTINAQNNRIESLPWHFARLKSLTTLNISNNKFRIFPHVITKITTLRDLDISFNMITELPDEIGLLKALERLTLVGNQVSKFPNQVVNLVMLKILDIRRNQFSDLSLVCNLPNMQTLSADHNSVHALDLSLGPRMKTLVVSHNDITQLTLSPGPLGRPPYALAVLDLSFAKLSSLDELALSQLCSLRTLKLDHNSFRSLPDSLGDLKLLENLSCTDNRLDYLPSTIGNLQELTTLDAHNNNLNELPQSVWECSKLSKINITSNFLSSWPEPPVVAKEVYTVDGSLTAPIVAPRKGSVASVNTARALPPLVRSLQKLYIGENCLTDSSMMPLIIFEELRVLNMSFNEIQDLPPNFFHSMTVLEELYLSGNKLTSIPSEDFPQMSKLSTIFLNGNRLVTLPQELGKVANLKVLDVGSNYLKYNINNLEFDWNWNFNTNLKYLNLSGNKRLQIKAESSSSSVRASRHFHSSTTPMLSGFTSLHQLKVLGLMDVTIMNTSQDATVDIPDESDDRRVRTSLSTVCGMGYGIADSMGKNNTLTMLDLVHEFQGRQDEALFAMFGRTHPPKHLPQGASPNYLTKYLHDKFVDVFKAQHEIVNAKLENEGVPYHQRKEGIPKALIWTFLKLNQDLWQYLQVNRKNSQASVNSTHTLESFYSRTGISCVAIYFFDRTLYAANIGNAIAIGSRQGVYHEISRKHDPFDRGETIRIRSAEGSISPSGLVNDDPEAKVSRGFGYYHLFPAINARPDILIYDLSDTDEFIIIANSGLWDFVPYQTAVDIARNVVRTERPDPMLAAQKLRDFAISYGADGSVMIMVILVADLFNTPSRSRQPTLDPILDQSYRRKKTEPGFKFLDYEIPAPTGHVTLVFTDIRNSTHLWEVNPGMPAAMRLHNTLLRRQLRLCGGYEVKTEGDAFMCSFPTTLAAVWFCLTVQVQLLHEAWPLEILECEDGKPIYDSAGTLLARGLSVRMGIHSGMPLCEPDLITHRMDYFGPMVNRSARIESNALGGQISCSNDIIREINARVLEVEDETEYSRLQNPNAVEGIRDIGVVIIPVGEVKLKGIELPEILSIIYPSGLEGRHDLKDAPVDPTVSASRVQFSVPQIQELGMLCLRIEALSTRRLFKPLPGRKNSIQSNNELEDNDNNHRYFYSDPNLLLPSINHNSTDTELMFVLDSLSVRIANAINTVCELFKLAPDETVDPPMPIVTKEVLMAALLADGYLDEETLQYIATTLDRSH</sequence>
<dbReference type="Gene3D" id="3.80.10.10">
    <property type="entry name" value="Ribonuclease Inhibitor"/>
    <property type="match status" value="4"/>
</dbReference>
<dbReference type="CDD" id="cd00143">
    <property type="entry name" value="PP2Cc"/>
    <property type="match status" value="1"/>
</dbReference>
<evidence type="ECO:0000313" key="7">
    <source>
        <dbReference type="Proteomes" id="UP000807469"/>
    </source>
</evidence>
<dbReference type="OrthoDB" id="2021138at2759"/>
<dbReference type="Proteomes" id="UP000807469">
    <property type="component" value="Unassembled WGS sequence"/>
</dbReference>
<dbReference type="SMART" id="SM00332">
    <property type="entry name" value="PP2Cc"/>
    <property type="match status" value="1"/>
</dbReference>
<dbReference type="SMART" id="SM00369">
    <property type="entry name" value="LRR_TYP"/>
    <property type="match status" value="10"/>
</dbReference>
<dbReference type="SUPFAM" id="SSF55073">
    <property type="entry name" value="Nucleotide cyclase"/>
    <property type="match status" value="1"/>
</dbReference>
<dbReference type="InterPro" id="IPR050216">
    <property type="entry name" value="LRR_domain-containing"/>
</dbReference>
<name>A0A9P5Z2Q4_9AGAR</name>
<dbReference type="InterPro" id="IPR055071">
    <property type="entry name" value="RA_PHLPP-like"/>
</dbReference>
<dbReference type="Pfam" id="PF00481">
    <property type="entry name" value="PP2C"/>
    <property type="match status" value="1"/>
</dbReference>
<dbReference type="InterPro" id="IPR036457">
    <property type="entry name" value="PPM-type-like_dom_sf"/>
</dbReference>